<dbReference type="GO" id="GO:0042285">
    <property type="term" value="F:xylosyltransferase activity"/>
    <property type="evidence" value="ECO:0007669"/>
    <property type="project" value="TreeGrafter"/>
</dbReference>
<dbReference type="InterPro" id="IPR029044">
    <property type="entry name" value="Nucleotide-diphossugar_trans"/>
</dbReference>
<dbReference type="WBParaSite" id="SMTH1_58030.1">
    <property type="protein sequence ID" value="SMTH1_58030.1"/>
    <property type="gene ID" value="SMTH1_58030"/>
</dbReference>
<dbReference type="FunFam" id="3.90.550.10:FF:000016">
    <property type="entry name" value="LARGE xylosyl- and glucuronyltransferase 2"/>
    <property type="match status" value="1"/>
</dbReference>
<dbReference type="Proteomes" id="UP000050791">
    <property type="component" value="Unassembled WGS sequence"/>
</dbReference>
<evidence type="ECO:0000256" key="4">
    <source>
        <dbReference type="ARBA" id="ARBA00022989"/>
    </source>
</evidence>
<evidence type="ECO:0000313" key="9">
    <source>
        <dbReference type="Proteomes" id="UP000050791"/>
    </source>
</evidence>
<sequence length="675" mass="79693">MYMKWFIRRKPISIIKNQSIIQDIHSHIYIIIRRLRMQTCYILLICCCFILLLIYEKQVVLSYTCQMKLFQFSSLCSIININKQILDDSIYVENLQETQFQKNIITIDISLVIGGEQAARGLVTLIKSILLQRSWEKSIEFSKFSRSSNLKSIGTFKERKSIMDNVNQNNECYIRHINLHLISDYHAFKSLSTLFDTWNIPNFDVHFYQLELYLHKISWIPNTHYSGLFGLSKLLIPEILPESVEKVINLDVDLLVNSDLLELWAHFQKFNSSQMIGLVANQSPWYLRKTNRIVWPAWGPGFNTGVMLLDLVRLREFHWSEHWYQTTKSALLHIPYAMLADQDIINAALVEIPSIIYQLPCEWNVQLTSSMNTKLCQVIWSNNYPINNDSNNVQNFNSNTFESFNHLLKIAHFNYPIKADMITLNEIIDDDQLRLRLKRQFMRMYRYYQNFDGTIVQSPVKLISCSKYYNPTTFTHKINQINSKNIITIDGCEEFSEDLLKIRRIHPYYFRYNFPTFSINNHNNNVTNMKNHVSLVSQLTFDRLHRLEELAIRWLGPMSLALYLTDREATLLTEYITNSRILQNRTNIGYHIVYVDGKFYPINLLRNIAIKYSITEFIFHIDIDFLPQENIIDSIEKSINEHFIQNNKSQNICLVVPAFETFKNHLKLPETKKIY</sequence>
<dbReference type="SUPFAM" id="SSF53448">
    <property type="entry name" value="Nucleotide-diphospho-sugar transferases"/>
    <property type="match status" value="1"/>
</dbReference>
<evidence type="ECO:0000256" key="6">
    <source>
        <dbReference type="ARBA" id="ARBA00023136"/>
    </source>
</evidence>
<dbReference type="Pfam" id="PF13896">
    <property type="entry name" value="Glyco_transf_49"/>
    <property type="match status" value="2"/>
</dbReference>
<evidence type="ECO:0000256" key="1">
    <source>
        <dbReference type="ARBA" id="ARBA00004323"/>
    </source>
</evidence>
<evidence type="ECO:0000256" key="2">
    <source>
        <dbReference type="ARBA" id="ARBA00022692"/>
    </source>
</evidence>
<protein>
    <submittedName>
        <fullName evidence="10">Uncharacterized protein</fullName>
    </submittedName>
</protein>
<dbReference type="AlphaFoldDB" id="A0AA85BKA3"/>
<dbReference type="Pfam" id="PF01501">
    <property type="entry name" value="Glyco_transf_8"/>
    <property type="match status" value="1"/>
</dbReference>
<name>A0AA85BKA3_9TREM</name>
<dbReference type="GO" id="GO:0035269">
    <property type="term" value="P:protein O-linked glycosylation via mannose"/>
    <property type="evidence" value="ECO:0007669"/>
    <property type="project" value="TreeGrafter"/>
</dbReference>
<keyword evidence="4 8" id="KW-1133">Transmembrane helix</keyword>
<dbReference type="GO" id="GO:0000139">
    <property type="term" value="C:Golgi membrane"/>
    <property type="evidence" value="ECO:0007669"/>
    <property type="project" value="UniProtKB-SubCell"/>
</dbReference>
<organism evidence="9 10">
    <name type="scientific">Schistosoma mattheei</name>
    <dbReference type="NCBI Taxonomy" id="31246"/>
    <lineage>
        <taxon>Eukaryota</taxon>
        <taxon>Metazoa</taxon>
        <taxon>Spiralia</taxon>
        <taxon>Lophotrochozoa</taxon>
        <taxon>Platyhelminthes</taxon>
        <taxon>Trematoda</taxon>
        <taxon>Digenea</taxon>
        <taxon>Strigeidida</taxon>
        <taxon>Schistosomatoidea</taxon>
        <taxon>Schistosomatidae</taxon>
        <taxon>Schistosoma</taxon>
    </lineage>
</organism>
<keyword evidence="2 8" id="KW-0812">Transmembrane</keyword>
<evidence type="ECO:0000256" key="8">
    <source>
        <dbReference type="SAM" id="Phobius"/>
    </source>
</evidence>
<keyword evidence="6 8" id="KW-0472">Membrane</keyword>
<keyword evidence="5" id="KW-0333">Golgi apparatus</keyword>
<dbReference type="InterPro" id="IPR051292">
    <property type="entry name" value="Xyl/GlcA_transferase"/>
</dbReference>
<evidence type="ECO:0000256" key="3">
    <source>
        <dbReference type="ARBA" id="ARBA00022968"/>
    </source>
</evidence>
<evidence type="ECO:0000313" key="10">
    <source>
        <dbReference type="WBParaSite" id="SMTH1_58030.1"/>
    </source>
</evidence>
<proteinExistence type="predicted"/>
<dbReference type="PANTHER" id="PTHR12270">
    <property type="entry name" value="GLYCOSYLTRANSFERASE-RELATED"/>
    <property type="match status" value="1"/>
</dbReference>
<dbReference type="InterPro" id="IPR002495">
    <property type="entry name" value="Glyco_trans_8"/>
</dbReference>
<accession>A0AA85BKA3</accession>
<dbReference type="GO" id="GO:0015020">
    <property type="term" value="F:glucuronosyltransferase activity"/>
    <property type="evidence" value="ECO:0007669"/>
    <property type="project" value="TreeGrafter"/>
</dbReference>
<reference evidence="10" key="1">
    <citation type="submission" date="2023-11" db="UniProtKB">
        <authorList>
            <consortium name="WormBaseParasite"/>
        </authorList>
    </citation>
    <scope>IDENTIFICATION</scope>
</reference>
<evidence type="ECO:0000256" key="7">
    <source>
        <dbReference type="ARBA" id="ARBA00023180"/>
    </source>
</evidence>
<keyword evidence="3" id="KW-0735">Signal-anchor</keyword>
<keyword evidence="7" id="KW-0325">Glycoprotein</keyword>
<dbReference type="PANTHER" id="PTHR12270:SF25">
    <property type="entry name" value="GLYCOSYLTRANSFERASE-LIKE PROTEIN LARGE"/>
    <property type="match status" value="1"/>
</dbReference>
<comment type="subcellular location">
    <subcellularLocation>
        <location evidence="1">Golgi apparatus membrane</location>
        <topology evidence="1">Single-pass type II membrane protein</topology>
    </subcellularLocation>
</comment>
<evidence type="ECO:0000256" key="5">
    <source>
        <dbReference type="ARBA" id="ARBA00023034"/>
    </source>
</evidence>
<dbReference type="Gene3D" id="3.90.550.10">
    <property type="entry name" value="Spore Coat Polysaccharide Biosynthesis Protein SpsA, Chain A"/>
    <property type="match status" value="1"/>
</dbReference>
<feature type="transmembrane region" description="Helical" evidence="8">
    <location>
        <begin position="39"/>
        <end position="55"/>
    </location>
</feature>